<dbReference type="InterPro" id="IPR015421">
    <property type="entry name" value="PyrdxlP-dep_Trfase_major"/>
</dbReference>
<dbReference type="Gene3D" id="3.90.1150.10">
    <property type="entry name" value="Aspartate Aminotransferase, domain 1"/>
    <property type="match status" value="1"/>
</dbReference>
<evidence type="ECO:0000313" key="10">
    <source>
        <dbReference type="Proteomes" id="UP001481872"/>
    </source>
</evidence>
<evidence type="ECO:0000256" key="3">
    <source>
        <dbReference type="ARBA" id="ARBA00022576"/>
    </source>
</evidence>
<sequence>MRILCAGPTTLLPEVEAAMTEVVTNPDLDPAYEAFHRNVEKRLSAVVKTERPTVIMLGEGMLALEAAVCSLMEPGERVLVMANGVFGGGFADYVNFFGGEAVLYEKDHRRGFDLDELKDYLEKDSDFAMATMVHCETPSGLTNDVKAICNLLKDYGILSIVDCVSSFGGEDIDFDAYGVDMMLSATQKCLSAPTGLSMITISEAAEEKMRSRKEPIPSYYMNVLNYMSGQEDFAFPYTMSEHLTGALNKALDLWETKDSVALHKAYGKMTRALFEKEGFELYPKDSFADTVTAVCLPDEISATEFLAKCRDKGVFISKGAGKLHDRIIRIGHMGANISEENFSAFFKVLDEVFASYGIETRFAEGFDAYELD</sequence>
<dbReference type="InterPro" id="IPR015424">
    <property type="entry name" value="PyrdxlP-dep_Trfase"/>
</dbReference>
<name>A0ABV1J6Y8_9FIRM</name>
<evidence type="ECO:0000256" key="2">
    <source>
        <dbReference type="ARBA" id="ARBA00009236"/>
    </source>
</evidence>
<dbReference type="EMBL" id="JBBNPS010000005">
    <property type="protein sequence ID" value="MEQ3353246.1"/>
    <property type="molecule type" value="Genomic_DNA"/>
</dbReference>
<dbReference type="PANTHER" id="PTHR21152:SF24">
    <property type="entry name" value="ALANINE--GLYOXYLATE AMINOTRANSFERASE 1"/>
    <property type="match status" value="1"/>
</dbReference>
<dbReference type="PIRSF" id="PIRSF000524">
    <property type="entry name" value="SPT"/>
    <property type="match status" value="1"/>
</dbReference>
<dbReference type="GO" id="GO:0008483">
    <property type="term" value="F:transaminase activity"/>
    <property type="evidence" value="ECO:0007669"/>
    <property type="project" value="UniProtKB-KW"/>
</dbReference>
<dbReference type="InterPro" id="IPR000192">
    <property type="entry name" value="Aminotrans_V_dom"/>
</dbReference>
<evidence type="ECO:0000256" key="7">
    <source>
        <dbReference type="RuleBase" id="RU004504"/>
    </source>
</evidence>
<keyword evidence="3 9" id="KW-0032">Aminotransferase</keyword>
<evidence type="ECO:0000256" key="4">
    <source>
        <dbReference type="ARBA" id="ARBA00022679"/>
    </source>
</evidence>
<dbReference type="PANTHER" id="PTHR21152">
    <property type="entry name" value="AMINOTRANSFERASE CLASS V"/>
    <property type="match status" value="1"/>
</dbReference>
<keyword evidence="4" id="KW-0808">Transferase</keyword>
<dbReference type="Gene3D" id="3.40.640.10">
    <property type="entry name" value="Type I PLP-dependent aspartate aminotransferase-like (Major domain)"/>
    <property type="match status" value="1"/>
</dbReference>
<protein>
    <submittedName>
        <fullName evidence="9">Alanine--glyoxylate aminotransferase family protein</fullName>
    </submittedName>
</protein>
<dbReference type="Pfam" id="PF00266">
    <property type="entry name" value="Aminotran_5"/>
    <property type="match status" value="1"/>
</dbReference>
<accession>A0ABV1J6Y8</accession>
<dbReference type="PROSITE" id="PS00595">
    <property type="entry name" value="AA_TRANSFER_CLASS_5"/>
    <property type="match status" value="1"/>
</dbReference>
<evidence type="ECO:0000259" key="8">
    <source>
        <dbReference type="Pfam" id="PF00266"/>
    </source>
</evidence>
<evidence type="ECO:0000256" key="5">
    <source>
        <dbReference type="ARBA" id="ARBA00022898"/>
    </source>
</evidence>
<evidence type="ECO:0000313" key="9">
    <source>
        <dbReference type="EMBL" id="MEQ3353246.1"/>
    </source>
</evidence>
<evidence type="ECO:0000256" key="1">
    <source>
        <dbReference type="ARBA" id="ARBA00001933"/>
    </source>
</evidence>
<comment type="caution">
    <text evidence="9">The sequence shown here is derived from an EMBL/GenBank/DDBJ whole genome shotgun (WGS) entry which is preliminary data.</text>
</comment>
<keyword evidence="5" id="KW-0663">Pyridoxal phosphate</keyword>
<proteinExistence type="inferred from homology"/>
<dbReference type="InterPro" id="IPR024169">
    <property type="entry name" value="SP_NH2Trfase/AEP_transaminase"/>
</dbReference>
<feature type="domain" description="Aminotransferase class V" evidence="8">
    <location>
        <begin position="37"/>
        <end position="211"/>
    </location>
</feature>
<evidence type="ECO:0000256" key="6">
    <source>
        <dbReference type="RuleBase" id="RU004075"/>
    </source>
</evidence>
<dbReference type="SUPFAM" id="SSF53383">
    <property type="entry name" value="PLP-dependent transferases"/>
    <property type="match status" value="1"/>
</dbReference>
<dbReference type="InterPro" id="IPR015422">
    <property type="entry name" value="PyrdxlP-dep_Trfase_small"/>
</dbReference>
<dbReference type="RefSeq" id="WP_349053622.1">
    <property type="nucleotide sequence ID" value="NZ_JBBNPS010000005.1"/>
</dbReference>
<organism evidence="9 10">
    <name type="scientific">Aedoeadaptatus acetigenes</name>
    <dbReference type="NCBI Taxonomy" id="2981723"/>
    <lineage>
        <taxon>Bacteria</taxon>
        <taxon>Bacillati</taxon>
        <taxon>Bacillota</taxon>
        <taxon>Tissierellia</taxon>
        <taxon>Tissierellales</taxon>
        <taxon>Peptoniphilaceae</taxon>
        <taxon>Aedoeadaptatus</taxon>
    </lineage>
</organism>
<comment type="similarity">
    <text evidence="2 6">Belongs to the class-V pyridoxal-phosphate-dependent aminotransferase family.</text>
</comment>
<reference evidence="9 10" key="1">
    <citation type="submission" date="2024-04" db="EMBL/GenBank/DDBJ databases">
        <title>Human intestinal bacterial collection.</title>
        <authorList>
            <person name="Pauvert C."/>
            <person name="Hitch T.C.A."/>
            <person name="Clavel T."/>
        </authorList>
    </citation>
    <scope>NUCLEOTIDE SEQUENCE [LARGE SCALE GENOMIC DNA]</scope>
    <source>
        <strain evidence="9 10">CLA-SR-H026</strain>
    </source>
</reference>
<comment type="cofactor">
    <cofactor evidence="1 7">
        <name>pyridoxal 5'-phosphate</name>
        <dbReference type="ChEBI" id="CHEBI:597326"/>
    </cofactor>
</comment>
<gene>
    <name evidence="9" type="ORF">AAA081_02875</name>
</gene>
<dbReference type="InterPro" id="IPR020578">
    <property type="entry name" value="Aminotrans_V_PyrdxlP_BS"/>
</dbReference>
<keyword evidence="10" id="KW-1185">Reference proteome</keyword>
<dbReference type="Proteomes" id="UP001481872">
    <property type="component" value="Unassembled WGS sequence"/>
</dbReference>